<feature type="transmembrane region" description="Helical" evidence="8">
    <location>
        <begin position="230"/>
        <end position="248"/>
    </location>
</feature>
<feature type="transmembrane region" description="Helical" evidence="8">
    <location>
        <begin position="189"/>
        <end position="218"/>
    </location>
</feature>
<dbReference type="InterPro" id="IPR052017">
    <property type="entry name" value="TSUP"/>
</dbReference>
<dbReference type="PANTHER" id="PTHR30269:SF0">
    <property type="entry name" value="MEMBRANE TRANSPORTER PROTEIN YFCA-RELATED"/>
    <property type="match status" value="1"/>
</dbReference>
<comment type="similarity">
    <text evidence="2 8">Belongs to the 4-toluene sulfonate uptake permease (TSUP) (TC 2.A.102) family.</text>
</comment>
<dbReference type="GO" id="GO:0005886">
    <property type="term" value="C:plasma membrane"/>
    <property type="evidence" value="ECO:0007669"/>
    <property type="project" value="UniProtKB-SubCell"/>
</dbReference>
<dbReference type="Pfam" id="PF01925">
    <property type="entry name" value="TauE"/>
    <property type="match status" value="1"/>
</dbReference>
<evidence type="ECO:0000256" key="4">
    <source>
        <dbReference type="ARBA" id="ARBA00022475"/>
    </source>
</evidence>
<comment type="subcellular location">
    <subcellularLocation>
        <location evidence="1 8">Cell membrane</location>
        <topology evidence="1 8">Multi-pass membrane protein</topology>
    </subcellularLocation>
</comment>
<evidence type="ECO:0000256" key="8">
    <source>
        <dbReference type="RuleBase" id="RU363041"/>
    </source>
</evidence>
<name>A0A1W6WMJ4_BACTU</name>
<evidence type="ECO:0000256" key="7">
    <source>
        <dbReference type="ARBA" id="ARBA00023136"/>
    </source>
</evidence>
<feature type="transmembrane region" description="Helical" evidence="8">
    <location>
        <begin position="132"/>
        <end position="151"/>
    </location>
</feature>
<feature type="transmembrane region" description="Helical" evidence="8">
    <location>
        <begin position="101"/>
        <end position="120"/>
    </location>
</feature>
<evidence type="ECO:0000313" key="10">
    <source>
        <dbReference type="Proteomes" id="UP000194143"/>
    </source>
</evidence>
<keyword evidence="10" id="KW-1185">Reference proteome</keyword>
<keyword evidence="3" id="KW-0813">Transport</keyword>
<feature type="transmembrane region" description="Helical" evidence="8">
    <location>
        <begin position="157"/>
        <end position="177"/>
    </location>
</feature>
<reference evidence="9 10" key="1">
    <citation type="submission" date="2017-04" db="EMBL/GenBank/DDBJ databases">
        <title>Complete Genome Sequence of Bacillus thuringiensis type Strain ATCC 10792.</title>
        <authorList>
            <person name="Oh D.-H."/>
            <person name="Park B.-J."/>
            <person name="Shuai W."/>
            <person name="Chelliah R."/>
        </authorList>
    </citation>
    <scope>NUCLEOTIDE SEQUENCE [LARGE SCALE GENOMIC DNA]</scope>
    <source>
        <strain evidence="9 10">ATCC 10792</strain>
    </source>
</reference>
<dbReference type="GeneID" id="67470222"/>
<keyword evidence="5 8" id="KW-0812">Transmembrane</keyword>
<feature type="transmembrane region" description="Helical" evidence="8">
    <location>
        <begin position="78"/>
        <end position="95"/>
    </location>
</feature>
<sequence length="252" mass="27479">MDFTIELLILLFLVAVLAGWIDTIAGGGGMITIPIMLLVGMSPSVAIATNKLQGSSGTLMATMIFIKKKEINLKDMRLSILMTFLGSVFGGWLVLQIRAEYLIMILPFLLIIIGLYFLLSPNIANEDRPRKISMLLFALTVAPFLGFYDGFFGPGTGSLIALAFILLCGYSATRATANAKILNFTSNFAALLYFIIFGQIDWTIGLIMMLGQIIGSYIGAKMVLTKGTALIRPIVVIVCFVMAIKIFLQNIN</sequence>
<organism evidence="9 10">
    <name type="scientific">Bacillus thuringiensis</name>
    <dbReference type="NCBI Taxonomy" id="1428"/>
    <lineage>
        <taxon>Bacteria</taxon>
        <taxon>Bacillati</taxon>
        <taxon>Bacillota</taxon>
        <taxon>Bacilli</taxon>
        <taxon>Bacillales</taxon>
        <taxon>Bacillaceae</taxon>
        <taxon>Bacillus</taxon>
        <taxon>Bacillus cereus group</taxon>
    </lineage>
</organism>
<protein>
    <recommendedName>
        <fullName evidence="8">Probable membrane transporter protein</fullName>
    </recommendedName>
</protein>
<evidence type="ECO:0000256" key="1">
    <source>
        <dbReference type="ARBA" id="ARBA00004651"/>
    </source>
</evidence>
<evidence type="ECO:0000256" key="2">
    <source>
        <dbReference type="ARBA" id="ARBA00009142"/>
    </source>
</evidence>
<feature type="transmembrane region" description="Helical" evidence="8">
    <location>
        <begin position="45"/>
        <end position="66"/>
    </location>
</feature>
<dbReference type="PANTHER" id="PTHR30269">
    <property type="entry name" value="TRANSMEMBRANE PROTEIN YFCA"/>
    <property type="match status" value="1"/>
</dbReference>
<dbReference type="Proteomes" id="UP000194143">
    <property type="component" value="Chromosome"/>
</dbReference>
<evidence type="ECO:0000256" key="5">
    <source>
        <dbReference type="ARBA" id="ARBA00022692"/>
    </source>
</evidence>
<evidence type="ECO:0000313" key="9">
    <source>
        <dbReference type="EMBL" id="ARP57796.1"/>
    </source>
</evidence>
<gene>
    <name evidence="9" type="ORF">CAB88_12230</name>
</gene>
<evidence type="ECO:0000256" key="6">
    <source>
        <dbReference type="ARBA" id="ARBA00022989"/>
    </source>
</evidence>
<keyword evidence="4 8" id="KW-1003">Cell membrane</keyword>
<dbReference type="RefSeq" id="WP_000347983.1">
    <property type="nucleotide sequence ID" value="NZ_CP021061.1"/>
</dbReference>
<dbReference type="EMBL" id="CP021061">
    <property type="protein sequence ID" value="ARP57796.1"/>
    <property type="molecule type" value="Genomic_DNA"/>
</dbReference>
<keyword evidence="7 8" id="KW-0472">Membrane</keyword>
<feature type="transmembrane region" description="Helical" evidence="8">
    <location>
        <begin position="7"/>
        <end position="39"/>
    </location>
</feature>
<dbReference type="AlphaFoldDB" id="A0A1W6WMJ4"/>
<accession>A0A1W6WMJ4</accession>
<dbReference type="InterPro" id="IPR002781">
    <property type="entry name" value="TM_pro_TauE-like"/>
</dbReference>
<keyword evidence="6 8" id="KW-1133">Transmembrane helix</keyword>
<evidence type="ECO:0000256" key="3">
    <source>
        <dbReference type="ARBA" id="ARBA00022448"/>
    </source>
</evidence>
<proteinExistence type="inferred from homology"/>